<sequence length="96" mass="11465">MIPKNFASNFEDSNFDIMPFIQQWPKELDKAAIAKWICFKQACMIFVPVLRNPDDENKEVISKKFFYCSKCNQWKKTFESIKNIKRHITILNPDLF</sequence>
<name>A0ABR2KTI2_9EUKA</name>
<keyword evidence="2" id="KW-1185">Reference proteome</keyword>
<dbReference type="Proteomes" id="UP001470230">
    <property type="component" value="Unassembled WGS sequence"/>
</dbReference>
<evidence type="ECO:0000313" key="2">
    <source>
        <dbReference type="Proteomes" id="UP001470230"/>
    </source>
</evidence>
<comment type="caution">
    <text evidence="1">The sequence shown here is derived from an EMBL/GenBank/DDBJ whole genome shotgun (WGS) entry which is preliminary data.</text>
</comment>
<evidence type="ECO:0000313" key="1">
    <source>
        <dbReference type="EMBL" id="KAK8894415.1"/>
    </source>
</evidence>
<gene>
    <name evidence="1" type="ORF">M9Y10_022849</name>
</gene>
<protein>
    <recommendedName>
        <fullName evidence="3">BED-type domain-containing protein</fullName>
    </recommendedName>
</protein>
<dbReference type="EMBL" id="JAPFFF010000003">
    <property type="protein sequence ID" value="KAK8894415.1"/>
    <property type="molecule type" value="Genomic_DNA"/>
</dbReference>
<organism evidence="1 2">
    <name type="scientific">Tritrichomonas musculus</name>
    <dbReference type="NCBI Taxonomy" id="1915356"/>
    <lineage>
        <taxon>Eukaryota</taxon>
        <taxon>Metamonada</taxon>
        <taxon>Parabasalia</taxon>
        <taxon>Tritrichomonadida</taxon>
        <taxon>Tritrichomonadidae</taxon>
        <taxon>Tritrichomonas</taxon>
    </lineage>
</organism>
<accession>A0ABR2KTI2</accession>
<evidence type="ECO:0008006" key="3">
    <source>
        <dbReference type="Google" id="ProtNLM"/>
    </source>
</evidence>
<reference evidence="1 2" key="1">
    <citation type="submission" date="2024-04" db="EMBL/GenBank/DDBJ databases">
        <title>Tritrichomonas musculus Genome.</title>
        <authorList>
            <person name="Alves-Ferreira E."/>
            <person name="Grigg M."/>
            <person name="Lorenzi H."/>
            <person name="Galac M."/>
        </authorList>
    </citation>
    <scope>NUCLEOTIDE SEQUENCE [LARGE SCALE GENOMIC DNA]</scope>
    <source>
        <strain evidence="1 2">EAF2021</strain>
    </source>
</reference>
<proteinExistence type="predicted"/>